<proteinExistence type="predicted"/>
<reference evidence="1" key="1">
    <citation type="journal article" date="2022" name="bioRxiv">
        <title>Sequencing and chromosome-scale assembly of the giantPleurodeles waltlgenome.</title>
        <authorList>
            <person name="Brown T."/>
            <person name="Elewa A."/>
            <person name="Iarovenko S."/>
            <person name="Subramanian E."/>
            <person name="Araus A.J."/>
            <person name="Petzold A."/>
            <person name="Susuki M."/>
            <person name="Suzuki K.-i.T."/>
            <person name="Hayashi T."/>
            <person name="Toyoda A."/>
            <person name="Oliveira C."/>
            <person name="Osipova E."/>
            <person name="Leigh N.D."/>
            <person name="Simon A."/>
            <person name="Yun M.H."/>
        </authorList>
    </citation>
    <scope>NUCLEOTIDE SEQUENCE</scope>
    <source>
        <strain evidence="1">20211129_DDA</strain>
        <tissue evidence="1">Liver</tissue>
    </source>
</reference>
<dbReference type="EMBL" id="JANPWB010000001">
    <property type="protein sequence ID" value="KAJ1216177.1"/>
    <property type="molecule type" value="Genomic_DNA"/>
</dbReference>
<evidence type="ECO:0000313" key="1">
    <source>
        <dbReference type="EMBL" id="KAJ1216177.1"/>
    </source>
</evidence>
<protein>
    <submittedName>
        <fullName evidence="1">Uncharacterized protein</fullName>
    </submittedName>
</protein>
<gene>
    <name evidence="1" type="ORF">NDU88_003783</name>
</gene>
<comment type="caution">
    <text evidence="1">The sequence shown here is derived from an EMBL/GenBank/DDBJ whole genome shotgun (WGS) entry which is preliminary data.</text>
</comment>
<keyword evidence="2" id="KW-1185">Reference proteome</keyword>
<name>A0AAV7WT92_PLEWA</name>
<organism evidence="1 2">
    <name type="scientific">Pleurodeles waltl</name>
    <name type="common">Iberian ribbed newt</name>
    <dbReference type="NCBI Taxonomy" id="8319"/>
    <lineage>
        <taxon>Eukaryota</taxon>
        <taxon>Metazoa</taxon>
        <taxon>Chordata</taxon>
        <taxon>Craniata</taxon>
        <taxon>Vertebrata</taxon>
        <taxon>Euteleostomi</taxon>
        <taxon>Amphibia</taxon>
        <taxon>Batrachia</taxon>
        <taxon>Caudata</taxon>
        <taxon>Salamandroidea</taxon>
        <taxon>Salamandridae</taxon>
        <taxon>Pleurodelinae</taxon>
        <taxon>Pleurodeles</taxon>
    </lineage>
</organism>
<dbReference type="AlphaFoldDB" id="A0AAV7WT92"/>
<evidence type="ECO:0000313" key="2">
    <source>
        <dbReference type="Proteomes" id="UP001066276"/>
    </source>
</evidence>
<dbReference type="Proteomes" id="UP001066276">
    <property type="component" value="Chromosome 1_1"/>
</dbReference>
<sequence length="158" mass="17607">MVAPRSCVDKATRRRVGRTQAVGIRTLARQSSEGNTSSTHWGKKKAEVSVLNTGVQRREKRQQLEVRIKEQHRVAGAQMVKQLKAIDMDGAEYALLRSKQMYYVGGNEAGRLLAHQLQAQVVQCLVNSLQTLGGAITTDDALILKEFEDFYLQPGTPR</sequence>
<accession>A0AAV7WT92</accession>